<proteinExistence type="predicted"/>
<feature type="region of interest" description="Disordered" evidence="1">
    <location>
        <begin position="604"/>
        <end position="623"/>
    </location>
</feature>
<evidence type="ECO:0000256" key="1">
    <source>
        <dbReference type="SAM" id="MobiDB-lite"/>
    </source>
</evidence>
<accession>A0A1X7TJ73</accession>
<reference evidence="2" key="1">
    <citation type="submission" date="2017-05" db="UniProtKB">
        <authorList>
            <consortium name="EnsemblMetazoa"/>
        </authorList>
    </citation>
    <scope>IDENTIFICATION</scope>
</reference>
<dbReference type="EnsemblMetazoa" id="Aqu2.1.14901_001">
    <property type="protein sequence ID" value="Aqu2.1.14901_001"/>
    <property type="gene ID" value="Aqu2.1.14901"/>
</dbReference>
<evidence type="ECO:0000313" key="2">
    <source>
        <dbReference type="EnsemblMetazoa" id="Aqu2.1.14901_001"/>
    </source>
</evidence>
<feature type="region of interest" description="Disordered" evidence="1">
    <location>
        <begin position="669"/>
        <end position="688"/>
    </location>
</feature>
<protein>
    <submittedName>
        <fullName evidence="2">Uncharacterized protein</fullName>
    </submittedName>
</protein>
<sequence length="688" mass="75352">MRMAQGANDPFDQGELLVAPTGYPGLDTAVVGAKRAGLPGQSDLPGNIVEALLGHIGQQLGQHGIAGRGCAQRRTKGEEEIGLGLFEFGIRQMPKFETGAREDLLRKTRRGRGIGLDQIELLGQIRIFLGQGKRMLGVDCGFGCAPTLDEGRFDAAQSIGSLVIRRGGIDLHLLGRNRQQGALGEHRIEIRSFQIRIQAIEAIGRRVQLFDRIAAQGRRQPPRQMARLGFFDMKKCQARPKGDLLVMALFDPLFADQVDLGEDGSDDPFHIRKPGLGQLHRDVEGGEIVVIEAGAGAQRQRPTLGFEEFDQTSWSPAGEQMGSQGKGLGRVMGSQGLDGERKRKGARLADRPNIEAGGQQPLPIQGSDDAKGFAGAARHLRELLPHHRFQRIQGLVADHRERHPMRRIMALEKGFERIAHLRIRTIGQGRSIAGGKASPRILRSTIIVVLLRFFRKRTLDRRSGRRLFVHADKVRATLGFSALLDPLDRRRQTPEPGLGPIVHQQIGSIVGADIGRGGHRIHKIDQRIVIALDIEQQCRLGMDADPGQGPDLEEFVHGPDPAGQDDESIRASEHQAFALCHGLDLAHFVDPPMQALMREKIARDDADDPSPGFEGGIGQRSHHALPATPVDEIDAAAGDGSPQTLRSIDPNRRKARLIAAKYAKTLDRHGSPLAFRHGASRHKDSARR</sequence>
<feature type="region of interest" description="Disordered" evidence="1">
    <location>
        <begin position="313"/>
        <end position="365"/>
    </location>
</feature>
<dbReference type="InParanoid" id="A0A1X7TJ73"/>
<organism evidence="2">
    <name type="scientific">Amphimedon queenslandica</name>
    <name type="common">Sponge</name>
    <dbReference type="NCBI Taxonomy" id="400682"/>
    <lineage>
        <taxon>Eukaryota</taxon>
        <taxon>Metazoa</taxon>
        <taxon>Porifera</taxon>
        <taxon>Demospongiae</taxon>
        <taxon>Heteroscleromorpha</taxon>
        <taxon>Haplosclerida</taxon>
        <taxon>Niphatidae</taxon>
        <taxon>Amphimedon</taxon>
    </lineage>
</organism>
<feature type="region of interest" description="Disordered" evidence="1">
    <location>
        <begin position="633"/>
        <end position="653"/>
    </location>
</feature>
<dbReference type="AlphaFoldDB" id="A0A1X7TJ73"/>
<name>A0A1X7TJ73_AMPQE</name>